<evidence type="ECO:0000313" key="2">
    <source>
        <dbReference type="Proteomes" id="UP000038083"/>
    </source>
</evidence>
<dbReference type="AlphaFoldDB" id="A0A0B7HVC6"/>
<evidence type="ECO:0000313" key="1">
    <source>
        <dbReference type="EMBL" id="CEN38545.1"/>
    </source>
</evidence>
<organism evidence="1 2">
    <name type="scientific">Capnocytophaga cynodegmi</name>
    <dbReference type="NCBI Taxonomy" id="28189"/>
    <lineage>
        <taxon>Bacteria</taxon>
        <taxon>Pseudomonadati</taxon>
        <taxon>Bacteroidota</taxon>
        <taxon>Flavobacteriia</taxon>
        <taxon>Flavobacteriales</taxon>
        <taxon>Flavobacteriaceae</taxon>
        <taxon>Capnocytophaga</taxon>
    </lineage>
</organism>
<dbReference type="Proteomes" id="UP000038083">
    <property type="component" value="Unassembled WGS sequence"/>
</dbReference>
<protein>
    <submittedName>
        <fullName evidence="1">Uncharacterized protein</fullName>
    </submittedName>
</protein>
<gene>
    <name evidence="1" type="ORF">CCYN74_30190</name>
</gene>
<dbReference type="EMBL" id="CDOG01000023">
    <property type="protein sequence ID" value="CEN38545.1"/>
    <property type="molecule type" value="Genomic_DNA"/>
</dbReference>
<sequence>MYLCTAKMMIGSWCNGNTADFGSVIQGSSPCEPTKTS</sequence>
<name>A0A0B7HVC6_9FLAO</name>
<accession>A0A0B7HVC6</accession>
<reference evidence="1 2" key="1">
    <citation type="submission" date="2015-01" db="EMBL/GenBank/DDBJ databases">
        <authorList>
            <person name="MANFREDI Pablo"/>
        </authorList>
    </citation>
    <scope>NUCLEOTIDE SEQUENCE [LARGE SCALE GENOMIC DNA]</scope>
    <source>
        <strain evidence="1 2">Ccy74</strain>
    </source>
</reference>
<proteinExistence type="predicted"/>